<name>A0ABS7S966_9MICO</name>
<evidence type="ECO:0000313" key="2">
    <source>
        <dbReference type="EMBL" id="MBZ2196889.1"/>
    </source>
</evidence>
<dbReference type="Gene3D" id="3.40.50.720">
    <property type="entry name" value="NAD(P)-binding Rossmann-like Domain"/>
    <property type="match status" value="1"/>
</dbReference>
<dbReference type="EMBL" id="JAGSHT010000012">
    <property type="protein sequence ID" value="MBZ2196889.1"/>
    <property type="molecule type" value="Genomic_DNA"/>
</dbReference>
<gene>
    <name evidence="2" type="ORF">KCQ71_12035</name>
</gene>
<proteinExistence type="predicted"/>
<protein>
    <submittedName>
        <fullName evidence="2">NmrA family NAD(P)-binding protein</fullName>
    </submittedName>
</protein>
<accession>A0ABS7S966</accession>
<dbReference type="InterPro" id="IPR036291">
    <property type="entry name" value="NAD(P)-bd_dom_sf"/>
</dbReference>
<feature type="domain" description="NmrA-like" evidence="1">
    <location>
        <begin position="3"/>
        <end position="251"/>
    </location>
</feature>
<organism evidence="2 3">
    <name type="scientific">Occultella gossypii</name>
    <dbReference type="NCBI Taxonomy" id="2800820"/>
    <lineage>
        <taxon>Bacteria</taxon>
        <taxon>Bacillati</taxon>
        <taxon>Actinomycetota</taxon>
        <taxon>Actinomycetes</taxon>
        <taxon>Micrococcales</taxon>
        <taxon>Ruaniaceae</taxon>
        <taxon>Occultella</taxon>
    </lineage>
</organism>
<sequence>MFVITGATGRVGSAAANALLDAGAPVRVLVRSAEAAEGWRNRGADAVRVDLRDRRSLTEALQGSAGLFALLPFDPTADDIHAHTQALVASIAWAVRASRVPHVAMLSSGGADLASGTGPIASLYALEQALTQTGAILSAIRSGHFQEKVGDLVGVARVEGVYPVFADSAEVATPMVATSDVGRVAARALLSPPPISEAIDVIGPEYTERDVAGVLGELLGRRLEVVTLPRADWVPALVQAGLPAAAAELLAELHDADQHGLLAPRGDRTERGATGLRPTIARLVGVAG</sequence>
<dbReference type="SUPFAM" id="SSF51735">
    <property type="entry name" value="NAD(P)-binding Rossmann-fold domains"/>
    <property type="match status" value="1"/>
</dbReference>
<dbReference type="Pfam" id="PF05368">
    <property type="entry name" value="NmrA"/>
    <property type="match status" value="1"/>
</dbReference>
<dbReference type="RefSeq" id="WP_223406178.1">
    <property type="nucleotide sequence ID" value="NZ_JAGSHT010000012.1"/>
</dbReference>
<evidence type="ECO:0000259" key="1">
    <source>
        <dbReference type="Pfam" id="PF05368"/>
    </source>
</evidence>
<comment type="caution">
    <text evidence="2">The sequence shown here is derived from an EMBL/GenBank/DDBJ whole genome shotgun (WGS) entry which is preliminary data.</text>
</comment>
<keyword evidence="3" id="KW-1185">Reference proteome</keyword>
<dbReference type="InterPro" id="IPR008030">
    <property type="entry name" value="NmrA-like"/>
</dbReference>
<dbReference type="Gene3D" id="3.90.25.10">
    <property type="entry name" value="UDP-galactose 4-epimerase, domain 1"/>
    <property type="match status" value="1"/>
</dbReference>
<reference evidence="2 3" key="1">
    <citation type="submission" date="2021-04" db="EMBL/GenBank/DDBJ databases">
        <title>Ruania sp. nov., isolated from sandy soil of mangrove forest.</title>
        <authorList>
            <person name="Ge X."/>
            <person name="Huang R."/>
            <person name="Liu W."/>
        </authorList>
    </citation>
    <scope>NUCLEOTIDE SEQUENCE [LARGE SCALE GENOMIC DNA]</scope>
    <source>
        <strain evidence="2 3">N2-46</strain>
    </source>
</reference>
<dbReference type="PANTHER" id="PTHR43162">
    <property type="match status" value="1"/>
</dbReference>
<dbReference type="InterPro" id="IPR051604">
    <property type="entry name" value="Ergot_Alk_Oxidoreductase"/>
</dbReference>
<dbReference type="Proteomes" id="UP000826651">
    <property type="component" value="Unassembled WGS sequence"/>
</dbReference>
<evidence type="ECO:0000313" key="3">
    <source>
        <dbReference type="Proteomes" id="UP000826651"/>
    </source>
</evidence>
<dbReference type="PANTHER" id="PTHR43162:SF1">
    <property type="entry name" value="PRESTALK A DIFFERENTIATION PROTEIN A"/>
    <property type="match status" value="1"/>
</dbReference>